<protein>
    <submittedName>
        <fullName evidence="3">DUF1311 domain-containing protein</fullName>
    </submittedName>
</protein>
<dbReference type="AlphaFoldDB" id="A0A849I6Q9"/>
<gene>
    <name evidence="3" type="ORF">HJG44_11825</name>
</gene>
<dbReference type="RefSeq" id="WP_171218565.1">
    <property type="nucleotide sequence ID" value="NZ_JABEPP010000003.1"/>
</dbReference>
<name>A0A849I6Q9_9HYPH</name>
<dbReference type="PANTHER" id="PTHR39176:SF1">
    <property type="entry name" value="PERIPLASMIC PROTEIN"/>
    <property type="match status" value="1"/>
</dbReference>
<dbReference type="Proteomes" id="UP000564885">
    <property type="component" value="Unassembled WGS sequence"/>
</dbReference>
<dbReference type="EMBL" id="JABEPP010000003">
    <property type="protein sequence ID" value="NNM73068.1"/>
    <property type="molecule type" value="Genomic_DNA"/>
</dbReference>
<evidence type="ECO:0000256" key="1">
    <source>
        <dbReference type="SAM" id="SignalP"/>
    </source>
</evidence>
<organism evidence="3 4">
    <name type="scientific">Enterovirga aerilata</name>
    <dbReference type="NCBI Taxonomy" id="2730920"/>
    <lineage>
        <taxon>Bacteria</taxon>
        <taxon>Pseudomonadati</taxon>
        <taxon>Pseudomonadota</taxon>
        <taxon>Alphaproteobacteria</taxon>
        <taxon>Hyphomicrobiales</taxon>
        <taxon>Methylobacteriaceae</taxon>
        <taxon>Enterovirga</taxon>
    </lineage>
</organism>
<evidence type="ECO:0000313" key="4">
    <source>
        <dbReference type="Proteomes" id="UP000564885"/>
    </source>
</evidence>
<evidence type="ECO:0000313" key="3">
    <source>
        <dbReference type="EMBL" id="NNM73068.1"/>
    </source>
</evidence>
<dbReference type="PANTHER" id="PTHR39176">
    <property type="entry name" value="PERIPLASMIC PROTEIN-RELATED"/>
    <property type="match status" value="1"/>
</dbReference>
<comment type="caution">
    <text evidence="3">The sequence shown here is derived from an EMBL/GenBank/DDBJ whole genome shotgun (WGS) entry which is preliminary data.</text>
</comment>
<dbReference type="InterPro" id="IPR009739">
    <property type="entry name" value="LprI-like_N"/>
</dbReference>
<keyword evidence="4" id="KW-1185">Reference proteome</keyword>
<feature type="signal peptide" evidence="1">
    <location>
        <begin position="1"/>
        <end position="20"/>
    </location>
</feature>
<feature type="chain" id="PRO_5032736514" evidence="1">
    <location>
        <begin position="21"/>
        <end position="137"/>
    </location>
</feature>
<dbReference type="Gene3D" id="1.20.1270.180">
    <property type="match status" value="1"/>
</dbReference>
<accession>A0A849I6Q9</accession>
<proteinExistence type="predicted"/>
<keyword evidence="1" id="KW-0732">Signal</keyword>
<dbReference type="Pfam" id="PF07007">
    <property type="entry name" value="LprI"/>
    <property type="match status" value="1"/>
</dbReference>
<feature type="domain" description="Lysozyme inhibitor LprI-like N-terminal" evidence="2">
    <location>
        <begin position="30"/>
        <end position="131"/>
    </location>
</feature>
<sequence length="137" mass="14702">MRFGVVMSVAGLLAAGQAAAQGSGAPEVNCKDPQGTPEINYCAEQEYRRADARLNAAYRAMIGRIDASDDYDDKTKAALKAAIQDAQRKWIAFRDADCIQAVGTSWNGGTGTGYAVETCLKEKTLARAKELEGRPQN</sequence>
<evidence type="ECO:0000259" key="2">
    <source>
        <dbReference type="Pfam" id="PF07007"/>
    </source>
</evidence>
<reference evidence="3 4" key="1">
    <citation type="submission" date="2020-04" db="EMBL/GenBank/DDBJ databases">
        <title>Enterovirga sp. isolate from soil.</title>
        <authorList>
            <person name="Chea S."/>
            <person name="Kim D.-U."/>
        </authorList>
    </citation>
    <scope>NUCLEOTIDE SEQUENCE [LARGE SCALE GENOMIC DNA]</scope>
    <source>
        <strain evidence="3 4">DB1703</strain>
    </source>
</reference>